<evidence type="ECO:0000256" key="3">
    <source>
        <dbReference type="ARBA" id="ARBA00022500"/>
    </source>
</evidence>
<feature type="region of interest" description="Disordered" evidence="8">
    <location>
        <begin position="59"/>
        <end position="98"/>
    </location>
</feature>
<protein>
    <recommendedName>
        <fullName evidence="11">Flagellar biosynthesis protein FliL</fullName>
    </recommendedName>
</protein>
<dbReference type="GO" id="GO:0006935">
    <property type="term" value="P:chemotaxis"/>
    <property type="evidence" value="ECO:0007669"/>
    <property type="project" value="UniProtKB-KW"/>
</dbReference>
<evidence type="ECO:0000256" key="2">
    <source>
        <dbReference type="ARBA" id="ARBA00022475"/>
    </source>
</evidence>
<reference evidence="10" key="1">
    <citation type="submission" date="2018-06" db="EMBL/GenBank/DDBJ databases">
        <authorList>
            <person name="Zhirakovskaya E."/>
        </authorList>
    </citation>
    <scope>NUCLEOTIDE SEQUENCE</scope>
</reference>
<keyword evidence="5" id="KW-0283">Flagellar rotation</keyword>
<feature type="transmembrane region" description="Helical" evidence="9">
    <location>
        <begin position="31"/>
        <end position="54"/>
    </location>
</feature>
<feature type="compositionally biased region" description="Acidic residues" evidence="8">
    <location>
        <begin position="8"/>
        <end position="17"/>
    </location>
</feature>
<evidence type="ECO:0000256" key="6">
    <source>
        <dbReference type="ARBA" id="ARBA00022989"/>
    </source>
</evidence>
<dbReference type="AlphaFoldDB" id="A0A3B0WNH7"/>
<keyword evidence="7 9" id="KW-0472">Membrane</keyword>
<accession>A0A3B0WNH7</accession>
<proteinExistence type="predicted"/>
<keyword evidence="3" id="KW-0145">Chemotaxis</keyword>
<evidence type="ECO:0000256" key="1">
    <source>
        <dbReference type="ARBA" id="ARBA00004162"/>
    </source>
</evidence>
<keyword evidence="2" id="KW-1003">Cell membrane</keyword>
<dbReference type="EMBL" id="UOFD01000072">
    <property type="protein sequence ID" value="VAW54140.1"/>
    <property type="molecule type" value="Genomic_DNA"/>
</dbReference>
<sequence length="200" mass="22094">MAKKEKEAEVDEEQESEETAKKSGGLSTIKIIIIAVTLTLLLGGGLVAGTIYFVTSMNPEPAPATKDAADKSEDDDEDEAENSEEEAAEDKTTEPPQYYSMDPKFVVSFSNQKYARFMQFSLEIMSRDGEIIKKVEEHIPVIRSSLLMLFGGQTYDEMVTREGKEKLLNEVTIDINAVLEKITGDSAGVEAAYFTSFVVQ</sequence>
<evidence type="ECO:0008006" key="11">
    <source>
        <dbReference type="Google" id="ProtNLM"/>
    </source>
</evidence>
<feature type="region of interest" description="Disordered" evidence="8">
    <location>
        <begin position="1"/>
        <end position="22"/>
    </location>
</feature>
<comment type="subcellular location">
    <subcellularLocation>
        <location evidence="1">Cell membrane</location>
        <topology evidence="1">Single-pass membrane protein</topology>
    </subcellularLocation>
</comment>
<keyword evidence="6 9" id="KW-1133">Transmembrane helix</keyword>
<evidence type="ECO:0000256" key="7">
    <source>
        <dbReference type="ARBA" id="ARBA00023136"/>
    </source>
</evidence>
<dbReference type="GO" id="GO:0005886">
    <property type="term" value="C:plasma membrane"/>
    <property type="evidence" value="ECO:0007669"/>
    <property type="project" value="UniProtKB-SubCell"/>
</dbReference>
<evidence type="ECO:0000256" key="5">
    <source>
        <dbReference type="ARBA" id="ARBA00022779"/>
    </source>
</evidence>
<evidence type="ECO:0000313" key="10">
    <source>
        <dbReference type="EMBL" id="VAW54140.1"/>
    </source>
</evidence>
<keyword evidence="4 9" id="KW-0812">Transmembrane</keyword>
<dbReference type="GO" id="GO:0071978">
    <property type="term" value="P:bacterial-type flagellum-dependent swarming motility"/>
    <property type="evidence" value="ECO:0007669"/>
    <property type="project" value="TreeGrafter"/>
</dbReference>
<dbReference type="GO" id="GO:0009425">
    <property type="term" value="C:bacterial-type flagellum basal body"/>
    <property type="evidence" value="ECO:0007669"/>
    <property type="project" value="InterPro"/>
</dbReference>
<gene>
    <name evidence="10" type="ORF">MNBD_GAMMA06-118</name>
</gene>
<dbReference type="PANTHER" id="PTHR35091:SF2">
    <property type="entry name" value="FLAGELLAR PROTEIN FLIL"/>
    <property type="match status" value="1"/>
</dbReference>
<dbReference type="InterPro" id="IPR005503">
    <property type="entry name" value="FliL"/>
</dbReference>
<feature type="compositionally biased region" description="Acidic residues" evidence="8">
    <location>
        <begin position="72"/>
        <end position="88"/>
    </location>
</feature>
<evidence type="ECO:0000256" key="4">
    <source>
        <dbReference type="ARBA" id="ARBA00022692"/>
    </source>
</evidence>
<name>A0A3B0WNH7_9ZZZZ</name>
<dbReference type="PANTHER" id="PTHR35091">
    <property type="entry name" value="FLAGELLAR PROTEIN FLIL"/>
    <property type="match status" value="1"/>
</dbReference>
<organism evidence="10">
    <name type="scientific">hydrothermal vent metagenome</name>
    <dbReference type="NCBI Taxonomy" id="652676"/>
    <lineage>
        <taxon>unclassified sequences</taxon>
        <taxon>metagenomes</taxon>
        <taxon>ecological metagenomes</taxon>
    </lineage>
</organism>
<dbReference type="Pfam" id="PF03748">
    <property type="entry name" value="FliL"/>
    <property type="match status" value="1"/>
</dbReference>
<evidence type="ECO:0000256" key="8">
    <source>
        <dbReference type="SAM" id="MobiDB-lite"/>
    </source>
</evidence>
<evidence type="ECO:0000256" key="9">
    <source>
        <dbReference type="SAM" id="Phobius"/>
    </source>
</evidence>